<gene>
    <name evidence="4" type="ORF">BES08_15025</name>
</gene>
<dbReference type="GO" id="GO:0016491">
    <property type="term" value="F:oxidoreductase activity"/>
    <property type="evidence" value="ECO:0007669"/>
    <property type="project" value="UniProtKB-KW"/>
</dbReference>
<dbReference type="InterPro" id="IPR036291">
    <property type="entry name" value="NAD(P)-bd_dom_sf"/>
</dbReference>
<name>A0A1D8A719_9SPHN</name>
<dbReference type="AlphaFoldDB" id="A0A1D8A719"/>
<dbReference type="OrthoDB" id="9810734at2"/>
<evidence type="ECO:0000313" key="5">
    <source>
        <dbReference type="Proteomes" id="UP000094626"/>
    </source>
</evidence>
<comment type="similarity">
    <text evidence="1 3">Belongs to the short-chain dehydrogenases/reductases (SDR) family.</text>
</comment>
<accession>A0A1D8A719</accession>
<reference evidence="5" key="1">
    <citation type="journal article" date="2017" name="J. Biotechnol.">
        <title>Complete genome sequence of Novosphingobium resinovorum SA1, a versatile xenobiotic-degrading bacterium capable of utilizing sulfanilic acid.</title>
        <authorList>
            <person name="Hegedus B."/>
            <person name="Kos P.B."/>
            <person name="Balint B."/>
            <person name="Maroti G."/>
            <person name="Gan H.M."/>
            <person name="Perei K."/>
            <person name="Rakhely G."/>
        </authorList>
    </citation>
    <scope>NUCLEOTIDE SEQUENCE [LARGE SCALE GENOMIC DNA]</scope>
    <source>
        <strain evidence="5">SA1</strain>
    </source>
</reference>
<dbReference type="Pfam" id="PF00106">
    <property type="entry name" value="adh_short"/>
    <property type="match status" value="1"/>
</dbReference>
<dbReference type="PRINTS" id="PR00081">
    <property type="entry name" value="GDHRDH"/>
</dbReference>
<dbReference type="KEGG" id="nre:BES08_15025"/>
<evidence type="ECO:0000313" key="4">
    <source>
        <dbReference type="EMBL" id="AOR77919.1"/>
    </source>
</evidence>
<dbReference type="EMBL" id="CP017075">
    <property type="protein sequence ID" value="AOR77919.1"/>
    <property type="molecule type" value="Genomic_DNA"/>
</dbReference>
<keyword evidence="2" id="KW-0560">Oxidoreductase</keyword>
<evidence type="ECO:0000256" key="1">
    <source>
        <dbReference type="ARBA" id="ARBA00006484"/>
    </source>
</evidence>
<proteinExistence type="inferred from homology"/>
<organism evidence="4 5">
    <name type="scientific">Novosphingobium resinovorum</name>
    <dbReference type="NCBI Taxonomy" id="158500"/>
    <lineage>
        <taxon>Bacteria</taxon>
        <taxon>Pseudomonadati</taxon>
        <taxon>Pseudomonadota</taxon>
        <taxon>Alphaproteobacteria</taxon>
        <taxon>Sphingomonadales</taxon>
        <taxon>Sphingomonadaceae</taxon>
        <taxon>Novosphingobium</taxon>
    </lineage>
</organism>
<sequence length="252" mass="26655">MTLAIVTGAGQGLGRALALELVARGCIVAGLARSESDLAATSKLCAAAGAFHPIACDVSDYDALRGAFDAIRRLGPIAILINNAAVYPRRDFLDETPESFMHTMAINLGGMVACSRLALEDMVSRGTGRIVNVTSFADLAPIPASGAYSVSKGAGRIFTRALVADLEGRFPDIVISDWIPGALRTAMGLPDGIHPADAARWGAELALSSDPSLNGTLWERNNEVLEPQSLKRRVFNRLMLRPAPTPRMLCAA</sequence>
<dbReference type="InterPro" id="IPR002347">
    <property type="entry name" value="SDR_fam"/>
</dbReference>
<dbReference type="PANTHER" id="PTHR44196:SF1">
    <property type="entry name" value="DEHYDROGENASE_REDUCTASE SDR FAMILY MEMBER 7B"/>
    <property type="match status" value="1"/>
</dbReference>
<dbReference type="PRINTS" id="PR00080">
    <property type="entry name" value="SDRFAMILY"/>
</dbReference>
<dbReference type="CDD" id="cd05233">
    <property type="entry name" value="SDR_c"/>
    <property type="match status" value="1"/>
</dbReference>
<dbReference type="Proteomes" id="UP000094626">
    <property type="component" value="Chromosome"/>
</dbReference>
<protein>
    <submittedName>
        <fullName evidence="4">Oxidoreductase</fullName>
    </submittedName>
</protein>
<dbReference type="SUPFAM" id="SSF51735">
    <property type="entry name" value="NAD(P)-binding Rossmann-fold domains"/>
    <property type="match status" value="1"/>
</dbReference>
<dbReference type="GO" id="GO:0016020">
    <property type="term" value="C:membrane"/>
    <property type="evidence" value="ECO:0007669"/>
    <property type="project" value="TreeGrafter"/>
</dbReference>
<dbReference type="PANTHER" id="PTHR44196">
    <property type="entry name" value="DEHYDROGENASE/REDUCTASE SDR FAMILY MEMBER 7B"/>
    <property type="match status" value="1"/>
</dbReference>
<keyword evidence="5" id="KW-1185">Reference proteome</keyword>
<evidence type="ECO:0000256" key="3">
    <source>
        <dbReference type="RuleBase" id="RU000363"/>
    </source>
</evidence>
<evidence type="ECO:0000256" key="2">
    <source>
        <dbReference type="ARBA" id="ARBA00023002"/>
    </source>
</evidence>
<dbReference type="Gene3D" id="3.40.50.720">
    <property type="entry name" value="NAD(P)-binding Rossmann-like Domain"/>
    <property type="match status" value="1"/>
</dbReference>
<dbReference type="RefSeq" id="WP_069708790.1">
    <property type="nucleotide sequence ID" value="NZ_CP017075.1"/>
</dbReference>